<dbReference type="InterPro" id="IPR038194">
    <property type="entry name" value="DUF3861_sf"/>
</dbReference>
<reference evidence="2 3" key="1">
    <citation type="submission" date="2018-08" db="EMBL/GenBank/DDBJ databases">
        <title>Mucilaginibacter sp. MYSH2.</title>
        <authorList>
            <person name="Seo T."/>
        </authorList>
    </citation>
    <scope>NUCLEOTIDE SEQUENCE [LARGE SCALE GENOMIC DNA]</scope>
    <source>
        <strain evidence="2 3">MYSH2</strain>
    </source>
</reference>
<organism evidence="2 3">
    <name type="scientific">Mucilaginibacter conchicola</name>
    <dbReference type="NCBI Taxonomy" id="2303333"/>
    <lineage>
        <taxon>Bacteria</taxon>
        <taxon>Pseudomonadati</taxon>
        <taxon>Bacteroidota</taxon>
        <taxon>Sphingobacteriia</taxon>
        <taxon>Sphingobacteriales</taxon>
        <taxon>Sphingobacteriaceae</taxon>
        <taxon>Mucilaginibacter</taxon>
    </lineage>
</organism>
<dbReference type="Pfam" id="PF12977">
    <property type="entry name" value="DUF3861"/>
    <property type="match status" value="1"/>
</dbReference>
<accession>A0A372NQH5</accession>
<dbReference type="EMBL" id="QWDC01000003">
    <property type="protein sequence ID" value="RFZ91179.1"/>
    <property type="molecule type" value="Genomic_DNA"/>
</dbReference>
<dbReference type="InterPro" id="IPR024476">
    <property type="entry name" value="DUF3861"/>
</dbReference>
<proteinExistence type="predicted"/>
<comment type="caution">
    <text evidence="2">The sequence shown here is derived from an EMBL/GenBank/DDBJ whole genome shotgun (WGS) entry which is preliminary data.</text>
</comment>
<dbReference type="AlphaFoldDB" id="A0A372NQH5"/>
<keyword evidence="3" id="KW-1185">Reference proteome</keyword>
<evidence type="ECO:0000313" key="3">
    <source>
        <dbReference type="Proteomes" id="UP000264217"/>
    </source>
</evidence>
<evidence type="ECO:0000256" key="1">
    <source>
        <dbReference type="SAM" id="MobiDB-lite"/>
    </source>
</evidence>
<gene>
    <name evidence="2" type="ORF">D0C36_19765</name>
</gene>
<dbReference type="Proteomes" id="UP000264217">
    <property type="component" value="Unassembled WGS sequence"/>
</dbReference>
<sequence length="123" mass="14085">MTFVSQNKTLIWNKYLLSLTKDQPVIRPGDMIQIPVESHDELFGIIKRIESKELFSTKEDAAAFAISLKIFTEFIVRDRETPLFRGFFPHLKKFMKELKSLGTQPADSPASSARLSAERLPRS</sequence>
<dbReference type="Gene3D" id="3.10.20.850">
    <property type="entry name" value="Protein of unknown function DUF3861"/>
    <property type="match status" value="1"/>
</dbReference>
<evidence type="ECO:0000313" key="2">
    <source>
        <dbReference type="EMBL" id="RFZ91179.1"/>
    </source>
</evidence>
<protein>
    <submittedName>
        <fullName evidence="2">DUF3861 family protein</fullName>
    </submittedName>
</protein>
<name>A0A372NQH5_9SPHI</name>
<feature type="region of interest" description="Disordered" evidence="1">
    <location>
        <begin position="101"/>
        <end position="123"/>
    </location>
</feature>
<feature type="compositionally biased region" description="Polar residues" evidence="1">
    <location>
        <begin position="101"/>
        <end position="114"/>
    </location>
</feature>